<dbReference type="PANTHER" id="PTHR35042">
    <property type="entry name" value="ANTHRONE OXYGENASE ENCC"/>
    <property type="match status" value="1"/>
</dbReference>
<reference evidence="6 7" key="1">
    <citation type="submission" date="2014-04" db="EMBL/GenBank/DDBJ databases">
        <title>Evolutionary Origins and Diversification of the Mycorrhizal Mutualists.</title>
        <authorList>
            <consortium name="DOE Joint Genome Institute"/>
            <consortium name="Mycorrhizal Genomics Consortium"/>
            <person name="Kohler A."/>
            <person name="Kuo A."/>
            <person name="Nagy L.G."/>
            <person name="Floudas D."/>
            <person name="Copeland A."/>
            <person name="Barry K.W."/>
            <person name="Cichocki N."/>
            <person name="Veneault-Fourrey C."/>
            <person name="LaButti K."/>
            <person name="Lindquist E.A."/>
            <person name="Lipzen A."/>
            <person name="Lundell T."/>
            <person name="Morin E."/>
            <person name="Murat C."/>
            <person name="Riley R."/>
            <person name="Ohm R."/>
            <person name="Sun H."/>
            <person name="Tunlid A."/>
            <person name="Henrissat B."/>
            <person name="Grigoriev I.V."/>
            <person name="Hibbett D.S."/>
            <person name="Martin F."/>
        </authorList>
    </citation>
    <scope>NUCLEOTIDE SEQUENCE [LARGE SCALE GENOMIC DNA]</scope>
    <source>
        <strain evidence="6 7">FD-317 M1</strain>
    </source>
</reference>
<evidence type="ECO:0000256" key="3">
    <source>
        <dbReference type="ARBA" id="ARBA00022989"/>
    </source>
</evidence>
<dbReference type="Proteomes" id="UP000053593">
    <property type="component" value="Unassembled WGS sequence"/>
</dbReference>
<organism evidence="6 7">
    <name type="scientific">Collybiopsis luxurians FD-317 M1</name>
    <dbReference type="NCBI Taxonomy" id="944289"/>
    <lineage>
        <taxon>Eukaryota</taxon>
        <taxon>Fungi</taxon>
        <taxon>Dikarya</taxon>
        <taxon>Basidiomycota</taxon>
        <taxon>Agaricomycotina</taxon>
        <taxon>Agaricomycetes</taxon>
        <taxon>Agaricomycetidae</taxon>
        <taxon>Agaricales</taxon>
        <taxon>Marasmiineae</taxon>
        <taxon>Omphalotaceae</taxon>
        <taxon>Collybiopsis</taxon>
        <taxon>Collybiopsis luxurians</taxon>
    </lineage>
</organism>
<comment type="subcellular location">
    <subcellularLocation>
        <location evidence="1">Membrane</location>
        <topology evidence="1">Multi-pass membrane protein</topology>
    </subcellularLocation>
</comment>
<name>A0A0D0CHV0_9AGAR</name>
<dbReference type="OrthoDB" id="2585651at2759"/>
<evidence type="ECO:0000256" key="5">
    <source>
        <dbReference type="SAM" id="Phobius"/>
    </source>
</evidence>
<keyword evidence="7" id="KW-1185">Reference proteome</keyword>
<dbReference type="GO" id="GO:0016020">
    <property type="term" value="C:membrane"/>
    <property type="evidence" value="ECO:0007669"/>
    <property type="project" value="UniProtKB-SubCell"/>
</dbReference>
<dbReference type="InterPro" id="IPR013901">
    <property type="entry name" value="Anthrone_oxy"/>
</dbReference>
<dbReference type="PANTHER" id="PTHR35042:SF1">
    <property type="entry name" value="DUF1772-DOMAIN-CONTAINING PROTEIN"/>
    <property type="match status" value="1"/>
</dbReference>
<keyword evidence="3 5" id="KW-1133">Transmembrane helix</keyword>
<dbReference type="AlphaFoldDB" id="A0A0D0CHV0"/>
<feature type="transmembrane region" description="Helical" evidence="5">
    <location>
        <begin position="100"/>
        <end position="119"/>
    </location>
</feature>
<keyword evidence="4 5" id="KW-0472">Membrane</keyword>
<sequence>MSALLGTSTGIRIAVALGLSGSAWCSGAIMSFSAFAGPALLDPLPSAVSSNAPCIWEHLYNRGKKTMPPIAATTALAHAYAAYSIPNPLSLDAIQRTRNLFALAGVLTVLIVPYTLLAMQKTNSALATKSNVLKAKSDKGLTGETVYPVDEEAKTLLRRWNLLNTGRALLPLAGCAVGIVAVFF</sequence>
<evidence type="ECO:0000256" key="4">
    <source>
        <dbReference type="ARBA" id="ARBA00023136"/>
    </source>
</evidence>
<protein>
    <recommendedName>
        <fullName evidence="8">DUF1772-domain-containing protein</fullName>
    </recommendedName>
</protein>
<gene>
    <name evidence="6" type="ORF">GYMLUDRAFT_42177</name>
</gene>
<dbReference type="Pfam" id="PF08592">
    <property type="entry name" value="Anthrone_oxy"/>
    <property type="match status" value="1"/>
</dbReference>
<evidence type="ECO:0000313" key="7">
    <source>
        <dbReference type="Proteomes" id="UP000053593"/>
    </source>
</evidence>
<evidence type="ECO:0000313" key="6">
    <source>
        <dbReference type="EMBL" id="KIK62229.1"/>
    </source>
</evidence>
<evidence type="ECO:0000256" key="1">
    <source>
        <dbReference type="ARBA" id="ARBA00004141"/>
    </source>
</evidence>
<dbReference type="EMBL" id="KN834768">
    <property type="protein sequence ID" value="KIK62229.1"/>
    <property type="molecule type" value="Genomic_DNA"/>
</dbReference>
<feature type="transmembrane region" description="Helical" evidence="5">
    <location>
        <begin position="162"/>
        <end position="183"/>
    </location>
</feature>
<evidence type="ECO:0000256" key="2">
    <source>
        <dbReference type="ARBA" id="ARBA00022692"/>
    </source>
</evidence>
<dbReference type="HOGENOM" id="CLU_105974_0_1_1"/>
<proteinExistence type="predicted"/>
<keyword evidence="2 5" id="KW-0812">Transmembrane</keyword>
<accession>A0A0D0CHV0</accession>
<evidence type="ECO:0008006" key="8">
    <source>
        <dbReference type="Google" id="ProtNLM"/>
    </source>
</evidence>